<evidence type="ECO:0000313" key="2">
    <source>
        <dbReference type="Proteomes" id="UP001432322"/>
    </source>
</evidence>
<evidence type="ECO:0000313" key="1">
    <source>
        <dbReference type="EMBL" id="GMT26845.1"/>
    </source>
</evidence>
<protein>
    <submittedName>
        <fullName evidence="1">Uncharacterized protein</fullName>
    </submittedName>
</protein>
<name>A0AAV5W897_9BILA</name>
<accession>A0AAV5W897</accession>
<reference evidence="1" key="1">
    <citation type="submission" date="2023-10" db="EMBL/GenBank/DDBJ databases">
        <title>Genome assembly of Pristionchus species.</title>
        <authorList>
            <person name="Yoshida K."/>
            <person name="Sommer R.J."/>
        </authorList>
    </citation>
    <scope>NUCLEOTIDE SEQUENCE</scope>
    <source>
        <strain evidence="1">RS5133</strain>
    </source>
</reference>
<feature type="non-terminal residue" evidence="1">
    <location>
        <position position="98"/>
    </location>
</feature>
<proteinExistence type="predicted"/>
<organism evidence="1 2">
    <name type="scientific">Pristionchus fissidentatus</name>
    <dbReference type="NCBI Taxonomy" id="1538716"/>
    <lineage>
        <taxon>Eukaryota</taxon>
        <taxon>Metazoa</taxon>
        <taxon>Ecdysozoa</taxon>
        <taxon>Nematoda</taxon>
        <taxon>Chromadorea</taxon>
        <taxon>Rhabditida</taxon>
        <taxon>Rhabditina</taxon>
        <taxon>Diplogasteromorpha</taxon>
        <taxon>Diplogasteroidea</taxon>
        <taxon>Neodiplogasteridae</taxon>
        <taxon>Pristionchus</taxon>
    </lineage>
</organism>
<sequence>MIADRSFNQYEITSSSLRYLTADFGEGLDDQFKIISLENFELMAVFQDAFSLCTLDEFLDAAERRMKFGKFTWTFALSNNEEEIKRTVKERTGQEFSV</sequence>
<dbReference type="EMBL" id="BTSY01000005">
    <property type="protein sequence ID" value="GMT26845.1"/>
    <property type="molecule type" value="Genomic_DNA"/>
</dbReference>
<dbReference type="AlphaFoldDB" id="A0AAV5W897"/>
<keyword evidence="2" id="KW-1185">Reference proteome</keyword>
<dbReference type="Proteomes" id="UP001432322">
    <property type="component" value="Unassembled WGS sequence"/>
</dbReference>
<comment type="caution">
    <text evidence="1">The sequence shown here is derived from an EMBL/GenBank/DDBJ whole genome shotgun (WGS) entry which is preliminary data.</text>
</comment>
<gene>
    <name evidence="1" type="ORF">PFISCL1PPCAC_18142</name>
</gene>